<sequence>MPDPRLTETAVPVPHLTETAVPVPYLAETAVPVPYLAETDVPDPYLAETVVERLAAWRVPRVFGVAGEPVATLVEALHSAGGEPEFVSVRHGETAASMAIGHARLTGGIGVCLSPAGPAAFGLLAGLDAARRATLPVLAIIGAVDEGDGVGGVYQTFAGLCRQVWHVDDLRRAPALVDAAVRAALAGPGPACLLLTGKSGRPPARTQVSVESAAIDPGRPSAVPQVGAGMLFVDSVGPSAVPDVDTASDVTEPRRPSVVAGVDIGSVVVELSARVPPEAAVTIDGDCGLSRHACRLPPGIAVLACDAHEVAGAALPYAVAVKLADPRRPVLALLTDDGMRSHGLSELVTIARDWPHWPDPRLVVLVLNTRSGYPGRQVADDVPYSGWARLLGLHGVRVDRPELVGAACDEALAANRPCLLDLVVTPHPPP</sequence>
<comment type="caution">
    <text evidence="4">The sequence shown here is derived from an EMBL/GenBank/DDBJ whole genome shotgun (WGS) entry which is preliminary data.</text>
</comment>
<dbReference type="Pfam" id="PF02775">
    <property type="entry name" value="TPP_enzyme_C"/>
    <property type="match status" value="1"/>
</dbReference>
<keyword evidence="5" id="KW-1185">Reference proteome</keyword>
<protein>
    <submittedName>
        <fullName evidence="4">Uncharacterized protein</fullName>
    </submittedName>
</protein>
<dbReference type="PANTHER" id="PTHR42981">
    <property type="entry name" value="PYRUVATE DEHYDROGENASE [UBIQUINONE]"/>
    <property type="match status" value="1"/>
</dbReference>
<dbReference type="EMBL" id="BOPA01000045">
    <property type="protein sequence ID" value="GIJ18612.1"/>
    <property type="molecule type" value="Genomic_DNA"/>
</dbReference>
<feature type="domain" description="Thiamine pyrophosphate enzyme N-terminal TPP-binding" evidence="3">
    <location>
        <begin position="46"/>
        <end position="148"/>
    </location>
</feature>
<feature type="domain" description="Thiamine pyrophosphate enzyme TPP-binding" evidence="2">
    <location>
        <begin position="302"/>
        <end position="421"/>
    </location>
</feature>
<dbReference type="InterPro" id="IPR029061">
    <property type="entry name" value="THDP-binding"/>
</dbReference>
<evidence type="ECO:0000256" key="1">
    <source>
        <dbReference type="ARBA" id="ARBA00023052"/>
    </source>
</evidence>
<dbReference type="Proteomes" id="UP000647860">
    <property type="component" value="Unassembled WGS sequence"/>
</dbReference>
<proteinExistence type="predicted"/>
<name>A0ABQ4IL28_9ACTN</name>
<evidence type="ECO:0000259" key="3">
    <source>
        <dbReference type="Pfam" id="PF02776"/>
    </source>
</evidence>
<dbReference type="PANTHER" id="PTHR42981:SF2">
    <property type="entry name" value="PYRUVATE DEHYDROGENASE [UBIQUINONE]"/>
    <property type="match status" value="1"/>
</dbReference>
<dbReference type="Gene3D" id="3.40.50.970">
    <property type="match status" value="2"/>
</dbReference>
<dbReference type="InterPro" id="IPR011766">
    <property type="entry name" value="TPP_enzyme_TPP-bd"/>
</dbReference>
<organism evidence="4 5">
    <name type="scientific">Micromonospora gifhornensis</name>
    <dbReference type="NCBI Taxonomy" id="84594"/>
    <lineage>
        <taxon>Bacteria</taxon>
        <taxon>Bacillati</taxon>
        <taxon>Actinomycetota</taxon>
        <taxon>Actinomycetes</taxon>
        <taxon>Micromonosporales</taxon>
        <taxon>Micromonosporaceae</taxon>
        <taxon>Micromonospora</taxon>
    </lineage>
</organism>
<evidence type="ECO:0000313" key="5">
    <source>
        <dbReference type="Proteomes" id="UP000647860"/>
    </source>
</evidence>
<gene>
    <name evidence="4" type="ORF">Vgi01_52960</name>
</gene>
<evidence type="ECO:0000313" key="4">
    <source>
        <dbReference type="EMBL" id="GIJ18612.1"/>
    </source>
</evidence>
<reference evidence="4 5" key="1">
    <citation type="submission" date="2021-01" db="EMBL/GenBank/DDBJ databases">
        <title>Whole genome shotgun sequence of Verrucosispora gifhornensis NBRC 16317.</title>
        <authorList>
            <person name="Komaki H."/>
            <person name="Tamura T."/>
        </authorList>
    </citation>
    <scope>NUCLEOTIDE SEQUENCE [LARGE SCALE GENOMIC DNA]</scope>
    <source>
        <strain evidence="4 5">NBRC 16317</strain>
    </source>
</reference>
<evidence type="ECO:0000259" key="2">
    <source>
        <dbReference type="Pfam" id="PF02775"/>
    </source>
</evidence>
<dbReference type="SUPFAM" id="SSF52518">
    <property type="entry name" value="Thiamin diphosphate-binding fold (THDP-binding)"/>
    <property type="match status" value="2"/>
</dbReference>
<keyword evidence="1" id="KW-0786">Thiamine pyrophosphate</keyword>
<dbReference type="InterPro" id="IPR047211">
    <property type="entry name" value="POXB-like"/>
</dbReference>
<dbReference type="Pfam" id="PF02776">
    <property type="entry name" value="TPP_enzyme_N"/>
    <property type="match status" value="1"/>
</dbReference>
<dbReference type="InterPro" id="IPR012001">
    <property type="entry name" value="Thiamin_PyroP_enz_TPP-bd_dom"/>
</dbReference>
<accession>A0ABQ4IL28</accession>